<proteinExistence type="predicted"/>
<sequence>MSYLSDSQMLDSGGGAFADELERSDSFIPTSISKEEAPTARICQGSLSANEIDRMLQELVEPVTVEIRDRTLRPSASQQPHFPFSNPAIIATQDVVVSIPIQQCGVMLPFYPFVKAILRHYDVSPFQLTPNNYLIIIGFYAIYMEYVQGKPTMEDFRVEGLIKDFFQITAILDFHKLYTKAAVAAANTFFLNFEILAFPIHLINRPARPVLDPARREIAGVLEMTFLKQAPTFNRKPKVCTAKTSLVIPRKRKSDAVLTQVADSSKKQHKTAQDKGKKVVIDPIVKAHDFIALQDKFMSNEFVSKAFVLGSKELDLLRKENSLLQDSVKKLKLEVTTKGKDIKDLGKAKEQAEEKIQSLRIPMYFALCVLLRPRDLGENIFLEDAKNANAEEVPDCAASKVADDPSTHAP</sequence>
<dbReference type="EMBL" id="UZAU01000613">
    <property type="status" value="NOT_ANNOTATED_CDS"/>
    <property type="molecule type" value="Genomic_DNA"/>
</dbReference>
<dbReference type="EnsemblPlants" id="evm.model.06.1476">
    <property type="protein sequence ID" value="cds.evm.model.06.1476"/>
    <property type="gene ID" value="evm.TU.06.1476"/>
</dbReference>
<dbReference type="Proteomes" id="UP000596661">
    <property type="component" value="Chromosome 6"/>
</dbReference>
<organism evidence="2 3">
    <name type="scientific">Cannabis sativa</name>
    <name type="common">Hemp</name>
    <name type="synonym">Marijuana</name>
    <dbReference type="NCBI Taxonomy" id="3483"/>
    <lineage>
        <taxon>Eukaryota</taxon>
        <taxon>Viridiplantae</taxon>
        <taxon>Streptophyta</taxon>
        <taxon>Embryophyta</taxon>
        <taxon>Tracheophyta</taxon>
        <taxon>Spermatophyta</taxon>
        <taxon>Magnoliopsida</taxon>
        <taxon>eudicotyledons</taxon>
        <taxon>Gunneridae</taxon>
        <taxon>Pentapetalae</taxon>
        <taxon>rosids</taxon>
        <taxon>fabids</taxon>
        <taxon>Rosales</taxon>
        <taxon>Cannabaceae</taxon>
        <taxon>Cannabis</taxon>
    </lineage>
</organism>
<dbReference type="Gramene" id="evm.model.06.1476">
    <property type="protein sequence ID" value="cds.evm.model.06.1476"/>
    <property type="gene ID" value="evm.TU.06.1476"/>
</dbReference>
<feature type="domain" description="Transposase (putative) gypsy type" evidence="1">
    <location>
        <begin position="96"/>
        <end position="157"/>
    </location>
</feature>
<reference evidence="2" key="1">
    <citation type="submission" date="2018-11" db="EMBL/GenBank/DDBJ databases">
        <authorList>
            <person name="Grassa J C."/>
        </authorList>
    </citation>
    <scope>NUCLEOTIDE SEQUENCE [LARGE SCALE GENOMIC DNA]</scope>
</reference>
<evidence type="ECO:0000313" key="3">
    <source>
        <dbReference type="Proteomes" id="UP000596661"/>
    </source>
</evidence>
<accession>A0A803PUM9</accession>
<reference evidence="2" key="2">
    <citation type="submission" date="2021-03" db="UniProtKB">
        <authorList>
            <consortium name="EnsemblPlants"/>
        </authorList>
    </citation>
    <scope>IDENTIFICATION</scope>
</reference>
<name>A0A803PUM9_CANSA</name>
<dbReference type="AlphaFoldDB" id="A0A803PUM9"/>
<protein>
    <recommendedName>
        <fullName evidence="1">Transposase (putative) gypsy type domain-containing protein</fullName>
    </recommendedName>
</protein>
<evidence type="ECO:0000259" key="1">
    <source>
        <dbReference type="Pfam" id="PF04195"/>
    </source>
</evidence>
<dbReference type="Pfam" id="PF04195">
    <property type="entry name" value="Transposase_28"/>
    <property type="match status" value="1"/>
</dbReference>
<keyword evidence="3" id="KW-1185">Reference proteome</keyword>
<evidence type="ECO:0000313" key="2">
    <source>
        <dbReference type="EnsemblPlants" id="cds.evm.model.06.1476"/>
    </source>
</evidence>
<dbReference type="InterPro" id="IPR007321">
    <property type="entry name" value="Transposase_28"/>
</dbReference>